<protein>
    <submittedName>
        <fullName evidence="1">Uncharacterized protein with PIN domain</fullName>
    </submittedName>
</protein>
<dbReference type="Proteomes" id="UP001242480">
    <property type="component" value="Unassembled WGS sequence"/>
</dbReference>
<proteinExistence type="predicted"/>
<dbReference type="EMBL" id="JAUSVX010000006">
    <property type="protein sequence ID" value="MDQ0470391.1"/>
    <property type="molecule type" value="Genomic_DNA"/>
</dbReference>
<sequence>MSPPVRYEASVALARTRPRRVGGALRADADTIRQARTIVDDFLQEIGATEIAISSETGEKAIDAAMTDGKAVGHPAPRSLAGVQAR</sequence>
<name>A0ABU0J7Z3_9HYPH</name>
<evidence type="ECO:0000313" key="2">
    <source>
        <dbReference type="Proteomes" id="UP001242480"/>
    </source>
</evidence>
<comment type="caution">
    <text evidence="1">The sequence shown here is derived from an EMBL/GenBank/DDBJ whole genome shotgun (WGS) entry which is preliminary data.</text>
</comment>
<organism evidence="1 2">
    <name type="scientific">Labrys wisconsinensis</name>
    <dbReference type="NCBI Taxonomy" id="425677"/>
    <lineage>
        <taxon>Bacteria</taxon>
        <taxon>Pseudomonadati</taxon>
        <taxon>Pseudomonadota</taxon>
        <taxon>Alphaproteobacteria</taxon>
        <taxon>Hyphomicrobiales</taxon>
        <taxon>Xanthobacteraceae</taxon>
        <taxon>Labrys</taxon>
    </lineage>
</organism>
<keyword evidence="2" id="KW-1185">Reference proteome</keyword>
<dbReference type="RefSeq" id="WP_307274343.1">
    <property type="nucleotide sequence ID" value="NZ_JAUSVX010000006.1"/>
</dbReference>
<reference evidence="1 2" key="1">
    <citation type="submission" date="2023-07" db="EMBL/GenBank/DDBJ databases">
        <title>Genomic Encyclopedia of Type Strains, Phase IV (KMG-IV): sequencing the most valuable type-strain genomes for metagenomic binning, comparative biology and taxonomic classification.</title>
        <authorList>
            <person name="Goeker M."/>
        </authorList>
    </citation>
    <scope>NUCLEOTIDE SEQUENCE [LARGE SCALE GENOMIC DNA]</scope>
    <source>
        <strain evidence="1 2">DSM 19619</strain>
    </source>
</reference>
<gene>
    <name evidence="1" type="ORF">QO011_003410</name>
</gene>
<evidence type="ECO:0000313" key="1">
    <source>
        <dbReference type="EMBL" id="MDQ0470391.1"/>
    </source>
</evidence>
<accession>A0ABU0J7Z3</accession>
<dbReference type="Gene3D" id="3.40.50.1010">
    <property type="entry name" value="5'-nuclease"/>
    <property type="match status" value="1"/>
</dbReference>